<feature type="transmembrane region" description="Helical" evidence="6">
    <location>
        <begin position="5"/>
        <end position="23"/>
    </location>
</feature>
<proteinExistence type="predicted"/>
<feature type="transmembrane region" description="Helical" evidence="6">
    <location>
        <begin position="327"/>
        <end position="348"/>
    </location>
</feature>
<dbReference type="InterPro" id="IPR036259">
    <property type="entry name" value="MFS_trans_sf"/>
</dbReference>
<reference evidence="8" key="1">
    <citation type="submission" date="2020-10" db="EMBL/GenBank/DDBJ databases">
        <authorList>
            <person name="Gilroy R."/>
        </authorList>
    </citation>
    <scope>NUCLEOTIDE SEQUENCE</scope>
    <source>
        <strain evidence="8">ChiHcec3-11533</strain>
    </source>
</reference>
<evidence type="ECO:0000256" key="6">
    <source>
        <dbReference type="SAM" id="Phobius"/>
    </source>
</evidence>
<keyword evidence="5 6" id="KW-0472">Membrane</keyword>
<evidence type="ECO:0000313" key="8">
    <source>
        <dbReference type="EMBL" id="HIU33680.1"/>
    </source>
</evidence>
<dbReference type="Gene3D" id="1.20.1250.20">
    <property type="entry name" value="MFS general substrate transporter like domains"/>
    <property type="match status" value="1"/>
</dbReference>
<dbReference type="GO" id="GO:0005886">
    <property type="term" value="C:plasma membrane"/>
    <property type="evidence" value="ECO:0007669"/>
    <property type="project" value="UniProtKB-SubCell"/>
</dbReference>
<dbReference type="Proteomes" id="UP000824072">
    <property type="component" value="Unassembled WGS sequence"/>
</dbReference>
<organism evidence="8 9">
    <name type="scientific">Candidatus Pullichristensenella excrementigallinarum</name>
    <dbReference type="NCBI Taxonomy" id="2840907"/>
    <lineage>
        <taxon>Bacteria</taxon>
        <taxon>Bacillati</taxon>
        <taxon>Bacillota</taxon>
        <taxon>Clostridia</taxon>
        <taxon>Candidatus Pullichristensenella</taxon>
    </lineage>
</organism>
<name>A0A9D1IA88_9FIRM</name>
<dbReference type="InterPro" id="IPR011701">
    <property type="entry name" value="MFS"/>
</dbReference>
<dbReference type="InterPro" id="IPR020846">
    <property type="entry name" value="MFS_dom"/>
</dbReference>
<evidence type="ECO:0000256" key="1">
    <source>
        <dbReference type="ARBA" id="ARBA00004651"/>
    </source>
</evidence>
<feature type="transmembrane region" description="Helical" evidence="6">
    <location>
        <begin position="290"/>
        <end position="306"/>
    </location>
</feature>
<dbReference type="SUPFAM" id="SSF103473">
    <property type="entry name" value="MFS general substrate transporter"/>
    <property type="match status" value="1"/>
</dbReference>
<sequence length="382" mass="41618">MKKNLYVMYAVALLQGMVFYGPIATLYRQARGVDVFQITAIESVSLALAILLEVPWGVTAEKIGYRRTMVFCSGLYFVSKIVFWKASGFAGFLVERVMLSIVLAGFSGVDSSIIYLSCKGKGSQKAFGIYNSLSMVGLLIAAGIFSVFVQDNYPLAGLLTVISYGIAAVLSLGLTEVKPPKERKGRAEPFKVTFRKTLSNRTLILFLIAVAFLSEAHQTITVFLNQLQYERCGLASSSIGLIYLVATALGMLGVYSAALTKRMGTRKSLLIFCGLATVSCLTLAVTRHAIVSIFGVLALRISNTLFQPFQMEIQNQQIETENRATALSVHSVLINGVAIGTNLVFGAFSDWNLSSAFFFGAGICAVSLLFFLLWNQKTRSLQ</sequence>
<feature type="transmembrane region" description="Helical" evidence="6">
    <location>
        <begin position="155"/>
        <end position="177"/>
    </location>
</feature>
<comment type="caution">
    <text evidence="8">The sequence shown here is derived from an EMBL/GenBank/DDBJ whole genome shotgun (WGS) entry which is preliminary data.</text>
</comment>
<evidence type="ECO:0000256" key="2">
    <source>
        <dbReference type="ARBA" id="ARBA00022448"/>
    </source>
</evidence>
<keyword evidence="3 6" id="KW-0812">Transmembrane</keyword>
<dbReference type="PROSITE" id="PS50850">
    <property type="entry name" value="MFS"/>
    <property type="match status" value="1"/>
</dbReference>
<dbReference type="InterPro" id="IPR053160">
    <property type="entry name" value="MFS_DHA3_Transporter"/>
</dbReference>
<gene>
    <name evidence="8" type="ORF">IAB02_03870</name>
</gene>
<feature type="transmembrane region" description="Helical" evidence="6">
    <location>
        <begin position="267"/>
        <end position="284"/>
    </location>
</feature>
<keyword evidence="2" id="KW-0813">Transport</keyword>
<feature type="transmembrane region" description="Helical" evidence="6">
    <location>
        <begin position="98"/>
        <end position="116"/>
    </location>
</feature>
<comment type="subcellular location">
    <subcellularLocation>
        <location evidence="1">Cell membrane</location>
        <topology evidence="1">Multi-pass membrane protein</topology>
    </subcellularLocation>
</comment>
<dbReference type="PANTHER" id="PTHR23530">
    <property type="entry name" value="TRANSPORT PROTEIN-RELATED"/>
    <property type="match status" value="1"/>
</dbReference>
<protein>
    <submittedName>
        <fullName evidence="8">MFS transporter</fullName>
    </submittedName>
</protein>
<evidence type="ECO:0000259" key="7">
    <source>
        <dbReference type="PROSITE" id="PS50850"/>
    </source>
</evidence>
<feature type="transmembrane region" description="Helical" evidence="6">
    <location>
        <begin position="128"/>
        <end position="149"/>
    </location>
</feature>
<dbReference type="Pfam" id="PF07690">
    <property type="entry name" value="MFS_1"/>
    <property type="match status" value="1"/>
</dbReference>
<feature type="transmembrane region" description="Helical" evidence="6">
    <location>
        <begin position="68"/>
        <end position="86"/>
    </location>
</feature>
<evidence type="ECO:0000313" key="9">
    <source>
        <dbReference type="Proteomes" id="UP000824072"/>
    </source>
</evidence>
<reference evidence="8" key="2">
    <citation type="journal article" date="2021" name="PeerJ">
        <title>Extensive microbial diversity within the chicken gut microbiome revealed by metagenomics and culture.</title>
        <authorList>
            <person name="Gilroy R."/>
            <person name="Ravi A."/>
            <person name="Getino M."/>
            <person name="Pursley I."/>
            <person name="Horton D.L."/>
            <person name="Alikhan N.F."/>
            <person name="Baker D."/>
            <person name="Gharbi K."/>
            <person name="Hall N."/>
            <person name="Watson M."/>
            <person name="Adriaenssens E.M."/>
            <person name="Foster-Nyarko E."/>
            <person name="Jarju S."/>
            <person name="Secka A."/>
            <person name="Antonio M."/>
            <person name="Oren A."/>
            <person name="Chaudhuri R.R."/>
            <person name="La Ragione R."/>
            <person name="Hildebrand F."/>
            <person name="Pallen M.J."/>
        </authorList>
    </citation>
    <scope>NUCLEOTIDE SEQUENCE</scope>
    <source>
        <strain evidence="8">ChiHcec3-11533</strain>
    </source>
</reference>
<accession>A0A9D1IA88</accession>
<dbReference type="PANTHER" id="PTHR23530:SF1">
    <property type="entry name" value="PERMEASE, MAJOR FACILITATOR SUPERFAMILY-RELATED"/>
    <property type="match status" value="1"/>
</dbReference>
<dbReference type="CDD" id="cd06174">
    <property type="entry name" value="MFS"/>
    <property type="match status" value="1"/>
</dbReference>
<dbReference type="GO" id="GO:0022857">
    <property type="term" value="F:transmembrane transporter activity"/>
    <property type="evidence" value="ECO:0007669"/>
    <property type="project" value="InterPro"/>
</dbReference>
<dbReference type="EMBL" id="DVMU01000086">
    <property type="protein sequence ID" value="HIU33680.1"/>
    <property type="molecule type" value="Genomic_DNA"/>
</dbReference>
<evidence type="ECO:0000256" key="3">
    <source>
        <dbReference type="ARBA" id="ARBA00022692"/>
    </source>
</evidence>
<feature type="transmembrane region" description="Helical" evidence="6">
    <location>
        <begin position="354"/>
        <end position="374"/>
    </location>
</feature>
<feature type="transmembrane region" description="Helical" evidence="6">
    <location>
        <begin position="234"/>
        <end position="255"/>
    </location>
</feature>
<feature type="domain" description="Major facilitator superfamily (MFS) profile" evidence="7">
    <location>
        <begin position="1"/>
        <end position="379"/>
    </location>
</feature>
<feature type="transmembrane region" description="Helical" evidence="6">
    <location>
        <begin position="35"/>
        <end position="56"/>
    </location>
</feature>
<evidence type="ECO:0000256" key="5">
    <source>
        <dbReference type="ARBA" id="ARBA00023136"/>
    </source>
</evidence>
<feature type="transmembrane region" description="Helical" evidence="6">
    <location>
        <begin position="198"/>
        <end position="214"/>
    </location>
</feature>
<keyword evidence="4 6" id="KW-1133">Transmembrane helix</keyword>
<dbReference type="AlphaFoldDB" id="A0A9D1IA88"/>
<evidence type="ECO:0000256" key="4">
    <source>
        <dbReference type="ARBA" id="ARBA00022989"/>
    </source>
</evidence>